<feature type="region of interest" description="Disordered" evidence="2">
    <location>
        <begin position="121"/>
        <end position="152"/>
    </location>
</feature>
<sequence>MRGYERDSAREYEDLDEYEEEGEEQEEYEGGEEEYEEETQQPPEELLEYLELRQRLKEDIRKQRKKELGSANGVSREIKKALPRDDYGSFFGPSQPVISQRVIQESKSLLENPNLAAKVMKSNHANNKSSASKRTGSKSGTSNNAPKVTNGLKNKSADVKKYKRLLHFYYLMMLNFLHHQKILYLIKPLLLILLHE</sequence>
<dbReference type="Proteomes" id="UP000823775">
    <property type="component" value="Unassembled WGS sequence"/>
</dbReference>
<evidence type="ECO:0000313" key="4">
    <source>
        <dbReference type="Proteomes" id="UP000823775"/>
    </source>
</evidence>
<comment type="caution">
    <text evidence="3">The sequence shown here is derived from an EMBL/GenBank/DDBJ whole genome shotgun (WGS) entry which is preliminary data.</text>
</comment>
<name>A0ABS8S003_DATST</name>
<feature type="compositionally biased region" description="Acidic residues" evidence="2">
    <location>
        <begin position="13"/>
        <end position="39"/>
    </location>
</feature>
<feature type="compositionally biased region" description="Basic and acidic residues" evidence="2">
    <location>
        <begin position="1"/>
        <end position="12"/>
    </location>
</feature>
<accession>A0ABS8S003</accession>
<dbReference type="EMBL" id="JACEIK010000207">
    <property type="protein sequence ID" value="MCD7452403.1"/>
    <property type="molecule type" value="Genomic_DNA"/>
</dbReference>
<protein>
    <submittedName>
        <fullName evidence="3">Uncharacterized protein</fullName>
    </submittedName>
</protein>
<gene>
    <name evidence="3" type="ORF">HAX54_016508</name>
</gene>
<evidence type="ECO:0000313" key="3">
    <source>
        <dbReference type="EMBL" id="MCD7452403.1"/>
    </source>
</evidence>
<dbReference type="PANTHER" id="PTHR22691">
    <property type="entry name" value="YEAST SPT2-RELATED"/>
    <property type="match status" value="1"/>
</dbReference>
<keyword evidence="4" id="KW-1185">Reference proteome</keyword>
<evidence type="ECO:0000256" key="2">
    <source>
        <dbReference type="SAM" id="MobiDB-lite"/>
    </source>
</evidence>
<feature type="compositionally biased region" description="Low complexity" evidence="2">
    <location>
        <begin position="122"/>
        <end position="133"/>
    </location>
</feature>
<proteinExistence type="predicted"/>
<reference evidence="3 4" key="1">
    <citation type="journal article" date="2021" name="BMC Genomics">
        <title>Datura genome reveals duplications of psychoactive alkaloid biosynthetic genes and high mutation rate following tissue culture.</title>
        <authorList>
            <person name="Rajewski A."/>
            <person name="Carter-House D."/>
            <person name="Stajich J."/>
            <person name="Litt A."/>
        </authorList>
    </citation>
    <scope>NUCLEOTIDE SEQUENCE [LARGE SCALE GENOMIC DNA]</scope>
    <source>
        <strain evidence="3">AR-01</strain>
    </source>
</reference>
<keyword evidence="1" id="KW-0175">Coiled coil</keyword>
<organism evidence="3 4">
    <name type="scientific">Datura stramonium</name>
    <name type="common">Jimsonweed</name>
    <name type="synonym">Common thornapple</name>
    <dbReference type="NCBI Taxonomy" id="4076"/>
    <lineage>
        <taxon>Eukaryota</taxon>
        <taxon>Viridiplantae</taxon>
        <taxon>Streptophyta</taxon>
        <taxon>Embryophyta</taxon>
        <taxon>Tracheophyta</taxon>
        <taxon>Spermatophyta</taxon>
        <taxon>Magnoliopsida</taxon>
        <taxon>eudicotyledons</taxon>
        <taxon>Gunneridae</taxon>
        <taxon>Pentapetalae</taxon>
        <taxon>asterids</taxon>
        <taxon>lamiids</taxon>
        <taxon>Solanales</taxon>
        <taxon>Solanaceae</taxon>
        <taxon>Solanoideae</taxon>
        <taxon>Datureae</taxon>
        <taxon>Datura</taxon>
    </lineage>
</organism>
<feature type="compositionally biased region" description="Polar residues" evidence="2">
    <location>
        <begin position="137"/>
        <end position="152"/>
    </location>
</feature>
<feature type="region of interest" description="Disordered" evidence="2">
    <location>
        <begin position="1"/>
        <end position="44"/>
    </location>
</feature>
<dbReference type="PANTHER" id="PTHR22691:SF8">
    <property type="entry name" value="PROTEIN SPT2 HOMOLOG"/>
    <property type="match status" value="1"/>
</dbReference>
<evidence type="ECO:0000256" key="1">
    <source>
        <dbReference type="ARBA" id="ARBA00023054"/>
    </source>
</evidence>